<accession>A0A453S4E0</accession>
<organism evidence="1 2">
    <name type="scientific">Aegilops tauschii subsp. strangulata</name>
    <name type="common">Goatgrass</name>
    <dbReference type="NCBI Taxonomy" id="200361"/>
    <lineage>
        <taxon>Eukaryota</taxon>
        <taxon>Viridiplantae</taxon>
        <taxon>Streptophyta</taxon>
        <taxon>Embryophyta</taxon>
        <taxon>Tracheophyta</taxon>
        <taxon>Spermatophyta</taxon>
        <taxon>Magnoliopsida</taxon>
        <taxon>Liliopsida</taxon>
        <taxon>Poales</taxon>
        <taxon>Poaceae</taxon>
        <taxon>BOP clade</taxon>
        <taxon>Pooideae</taxon>
        <taxon>Triticodae</taxon>
        <taxon>Triticeae</taxon>
        <taxon>Triticinae</taxon>
        <taxon>Aegilops</taxon>
    </lineage>
</organism>
<reference evidence="1" key="3">
    <citation type="journal article" date="2017" name="Nature">
        <title>Genome sequence of the progenitor of the wheat D genome Aegilops tauschii.</title>
        <authorList>
            <person name="Luo M.C."/>
            <person name="Gu Y.Q."/>
            <person name="Puiu D."/>
            <person name="Wang H."/>
            <person name="Twardziok S.O."/>
            <person name="Deal K.R."/>
            <person name="Huo N."/>
            <person name="Zhu T."/>
            <person name="Wang L."/>
            <person name="Wang Y."/>
            <person name="McGuire P.E."/>
            <person name="Liu S."/>
            <person name="Long H."/>
            <person name="Ramasamy R.K."/>
            <person name="Rodriguez J.C."/>
            <person name="Van S.L."/>
            <person name="Yuan L."/>
            <person name="Wang Z."/>
            <person name="Xia Z."/>
            <person name="Xiao L."/>
            <person name="Anderson O.D."/>
            <person name="Ouyang S."/>
            <person name="Liang Y."/>
            <person name="Zimin A.V."/>
            <person name="Pertea G."/>
            <person name="Qi P."/>
            <person name="Bennetzen J.L."/>
            <person name="Dai X."/>
            <person name="Dawson M.W."/>
            <person name="Muller H.G."/>
            <person name="Kugler K."/>
            <person name="Rivarola-Duarte L."/>
            <person name="Spannagl M."/>
            <person name="Mayer K.F.X."/>
            <person name="Lu F.H."/>
            <person name="Bevan M.W."/>
            <person name="Leroy P."/>
            <person name="Li P."/>
            <person name="You F.M."/>
            <person name="Sun Q."/>
            <person name="Liu Z."/>
            <person name="Lyons E."/>
            <person name="Wicker T."/>
            <person name="Salzberg S.L."/>
            <person name="Devos K.M."/>
            <person name="Dvorak J."/>
        </authorList>
    </citation>
    <scope>NUCLEOTIDE SEQUENCE [LARGE SCALE GENOMIC DNA]</scope>
    <source>
        <strain evidence="1">cv. AL8/78</strain>
    </source>
</reference>
<proteinExistence type="predicted"/>
<dbReference type="EnsemblPlants" id="AET7Gv20820200.3">
    <property type="protein sequence ID" value="AET7Gv20820200.3"/>
    <property type="gene ID" value="AET7Gv20820200"/>
</dbReference>
<reference evidence="1" key="5">
    <citation type="journal article" date="2021" name="G3 (Bethesda)">
        <title>Aegilops tauschii genome assembly Aet v5.0 features greater sequence contiguity and improved annotation.</title>
        <authorList>
            <person name="Wang L."/>
            <person name="Zhu T."/>
            <person name="Rodriguez J.C."/>
            <person name="Deal K.R."/>
            <person name="Dubcovsky J."/>
            <person name="McGuire P.E."/>
            <person name="Lux T."/>
            <person name="Spannagl M."/>
            <person name="Mayer K.F.X."/>
            <person name="Baldrich P."/>
            <person name="Meyers B.C."/>
            <person name="Huo N."/>
            <person name="Gu Y.Q."/>
            <person name="Zhou H."/>
            <person name="Devos K.M."/>
            <person name="Bennetzen J.L."/>
            <person name="Unver T."/>
            <person name="Budak H."/>
            <person name="Gulick P.J."/>
            <person name="Galiba G."/>
            <person name="Kalapos B."/>
            <person name="Nelson D.R."/>
            <person name="Li P."/>
            <person name="You F.M."/>
            <person name="Luo M.C."/>
            <person name="Dvorak J."/>
        </authorList>
    </citation>
    <scope>NUCLEOTIDE SEQUENCE [LARGE SCALE GENOMIC DNA]</scope>
    <source>
        <strain evidence="1">cv. AL8/78</strain>
    </source>
</reference>
<evidence type="ECO:0000313" key="1">
    <source>
        <dbReference type="EnsemblPlants" id="AET7Gv20820200.3"/>
    </source>
</evidence>
<name>A0A453S4E0_AEGTS</name>
<dbReference type="AlphaFoldDB" id="A0A453S4E0"/>
<reference evidence="2" key="1">
    <citation type="journal article" date="2014" name="Science">
        <title>Ancient hybridizations among the ancestral genomes of bread wheat.</title>
        <authorList>
            <consortium name="International Wheat Genome Sequencing Consortium,"/>
            <person name="Marcussen T."/>
            <person name="Sandve S.R."/>
            <person name="Heier L."/>
            <person name="Spannagl M."/>
            <person name="Pfeifer M."/>
            <person name="Jakobsen K.S."/>
            <person name="Wulff B.B."/>
            <person name="Steuernagel B."/>
            <person name="Mayer K.F."/>
            <person name="Olsen O.A."/>
        </authorList>
    </citation>
    <scope>NUCLEOTIDE SEQUENCE [LARGE SCALE GENOMIC DNA]</scope>
    <source>
        <strain evidence="2">cv. AL8/78</strain>
    </source>
</reference>
<keyword evidence="2" id="KW-1185">Reference proteome</keyword>
<evidence type="ECO:0000313" key="2">
    <source>
        <dbReference type="Proteomes" id="UP000015105"/>
    </source>
</evidence>
<dbReference type="Proteomes" id="UP000015105">
    <property type="component" value="Chromosome 7D"/>
</dbReference>
<protein>
    <submittedName>
        <fullName evidence="1">Uncharacterized protein</fullName>
    </submittedName>
</protein>
<sequence>KPDEFYAGKRIRDLKMAPPNNLVPFSMSMHHPGQNSLAANEDNATQHLLEENNQLLNQISANIETFKVCMIYLLSLITGHILPNAYWAVGTSY</sequence>
<reference evidence="2" key="2">
    <citation type="journal article" date="2017" name="Nat. Plants">
        <title>The Aegilops tauschii genome reveals multiple impacts of transposons.</title>
        <authorList>
            <person name="Zhao G."/>
            <person name="Zou C."/>
            <person name="Li K."/>
            <person name="Wang K."/>
            <person name="Li T."/>
            <person name="Gao L."/>
            <person name="Zhang X."/>
            <person name="Wang H."/>
            <person name="Yang Z."/>
            <person name="Liu X."/>
            <person name="Jiang W."/>
            <person name="Mao L."/>
            <person name="Kong X."/>
            <person name="Jiao Y."/>
            <person name="Jia J."/>
        </authorList>
    </citation>
    <scope>NUCLEOTIDE SEQUENCE [LARGE SCALE GENOMIC DNA]</scope>
    <source>
        <strain evidence="2">cv. AL8/78</strain>
    </source>
</reference>
<reference evidence="1" key="4">
    <citation type="submission" date="2019-03" db="UniProtKB">
        <authorList>
            <consortium name="EnsemblPlants"/>
        </authorList>
    </citation>
    <scope>IDENTIFICATION</scope>
</reference>
<dbReference type="Gramene" id="AET7Gv20820200.3">
    <property type="protein sequence ID" value="AET7Gv20820200.3"/>
    <property type="gene ID" value="AET7Gv20820200"/>
</dbReference>